<sequence length="104" mass="11304">MHELVVKYEGEEVLAGHYFRVLPPLVEVAPPGMAPCALGSLVQVLVNATGAPKREDILVTAYSPTGRPLDCPLTTIDGTNSATFKPDEPGEWRIEITYQGKQIQ</sequence>
<name>A0A6J2XJS5_SITOR</name>
<dbReference type="InterPro" id="IPR013783">
    <property type="entry name" value="Ig-like_fold"/>
</dbReference>
<dbReference type="KEGG" id="soy:115879053"/>
<dbReference type="Gene3D" id="2.60.40.10">
    <property type="entry name" value="Immunoglobulins"/>
    <property type="match status" value="1"/>
</dbReference>
<keyword evidence="2" id="KW-1185">Reference proteome</keyword>
<dbReference type="InParanoid" id="A0A6J2XJS5"/>
<gene>
    <name evidence="3" type="primary">LOC115879053</name>
</gene>
<dbReference type="Proteomes" id="UP000504635">
    <property type="component" value="Unplaced"/>
</dbReference>
<dbReference type="RefSeq" id="XP_030751547.1">
    <property type="nucleotide sequence ID" value="XM_030895687.1"/>
</dbReference>
<dbReference type="SUPFAM" id="SSF81296">
    <property type="entry name" value="E set domains"/>
    <property type="match status" value="1"/>
</dbReference>
<feature type="non-terminal residue" evidence="3">
    <location>
        <position position="104"/>
    </location>
</feature>
<dbReference type="AlphaFoldDB" id="A0A6J2XJS5"/>
<feature type="repeat" description="Filamin" evidence="1">
    <location>
        <begin position="26"/>
        <end position="104"/>
    </location>
</feature>
<accession>A0A6J2XJS5</accession>
<dbReference type="OrthoDB" id="18740at2759"/>
<dbReference type="InterPro" id="IPR017868">
    <property type="entry name" value="Filamin/ABP280_repeat-like"/>
</dbReference>
<evidence type="ECO:0000256" key="1">
    <source>
        <dbReference type="PROSITE-ProRule" id="PRU00087"/>
    </source>
</evidence>
<dbReference type="GeneID" id="115879053"/>
<dbReference type="PROSITE" id="PS50194">
    <property type="entry name" value="FILAMIN_REPEAT"/>
    <property type="match status" value="1"/>
</dbReference>
<dbReference type="InterPro" id="IPR014756">
    <property type="entry name" value="Ig_E-set"/>
</dbReference>
<dbReference type="Pfam" id="PF00630">
    <property type="entry name" value="Filamin"/>
    <property type="match status" value="1"/>
</dbReference>
<evidence type="ECO:0000313" key="2">
    <source>
        <dbReference type="Proteomes" id="UP000504635"/>
    </source>
</evidence>
<organism evidence="2 3">
    <name type="scientific">Sitophilus oryzae</name>
    <name type="common">Rice weevil</name>
    <name type="synonym">Curculio oryzae</name>
    <dbReference type="NCBI Taxonomy" id="7048"/>
    <lineage>
        <taxon>Eukaryota</taxon>
        <taxon>Metazoa</taxon>
        <taxon>Ecdysozoa</taxon>
        <taxon>Arthropoda</taxon>
        <taxon>Hexapoda</taxon>
        <taxon>Insecta</taxon>
        <taxon>Pterygota</taxon>
        <taxon>Neoptera</taxon>
        <taxon>Endopterygota</taxon>
        <taxon>Coleoptera</taxon>
        <taxon>Polyphaga</taxon>
        <taxon>Cucujiformia</taxon>
        <taxon>Curculionidae</taxon>
        <taxon>Dryophthorinae</taxon>
        <taxon>Sitophilus</taxon>
    </lineage>
</organism>
<evidence type="ECO:0000313" key="3">
    <source>
        <dbReference type="RefSeq" id="XP_030751547.1"/>
    </source>
</evidence>
<reference evidence="3" key="1">
    <citation type="submission" date="2025-08" db="UniProtKB">
        <authorList>
            <consortium name="RefSeq"/>
        </authorList>
    </citation>
    <scope>IDENTIFICATION</scope>
    <source>
        <tissue evidence="3">Gonads</tissue>
    </source>
</reference>
<protein>
    <submittedName>
        <fullName evidence="3">Uncharacterized protein LOC115879053</fullName>
    </submittedName>
</protein>
<proteinExistence type="predicted"/>